<reference evidence="1 2" key="1">
    <citation type="submission" date="2020-08" db="EMBL/GenBank/DDBJ databases">
        <title>Genomic Encyclopedia of Type Strains, Phase IV (KMG-IV): sequencing the most valuable type-strain genomes for metagenomic binning, comparative biology and taxonomic classification.</title>
        <authorList>
            <person name="Goeker M."/>
        </authorList>
    </citation>
    <scope>NUCLEOTIDE SEQUENCE [LARGE SCALE GENOMIC DNA]</scope>
    <source>
        <strain evidence="1 2">DSM 23562</strain>
    </source>
</reference>
<dbReference type="Proteomes" id="UP000520814">
    <property type="component" value="Unassembled WGS sequence"/>
</dbReference>
<accession>A0A7W9W6F0</accession>
<name>A0A7W9W6F0_ARMRO</name>
<comment type="caution">
    <text evidence="1">The sequence shown here is derived from an EMBL/GenBank/DDBJ whole genome shotgun (WGS) entry which is preliminary data.</text>
</comment>
<dbReference type="EMBL" id="JACHGW010000002">
    <property type="protein sequence ID" value="MBB6050523.1"/>
    <property type="molecule type" value="Genomic_DNA"/>
</dbReference>
<protein>
    <recommendedName>
        <fullName evidence="3">HEAT repeat domain-containing protein</fullName>
    </recommendedName>
</protein>
<gene>
    <name evidence="1" type="ORF">HNQ39_002314</name>
</gene>
<organism evidence="1 2">
    <name type="scientific">Armatimonas rosea</name>
    <dbReference type="NCBI Taxonomy" id="685828"/>
    <lineage>
        <taxon>Bacteria</taxon>
        <taxon>Bacillati</taxon>
        <taxon>Armatimonadota</taxon>
        <taxon>Armatimonadia</taxon>
        <taxon>Armatimonadales</taxon>
        <taxon>Armatimonadaceae</taxon>
        <taxon>Armatimonas</taxon>
    </lineage>
</organism>
<evidence type="ECO:0008006" key="3">
    <source>
        <dbReference type="Google" id="ProtNLM"/>
    </source>
</evidence>
<keyword evidence="2" id="KW-1185">Reference proteome</keyword>
<sequence length="250" mass="28729">MIDLSRYPKTTRVLETQGIIKVGTKLFLWDEQLSQAWRVPCEQHLRGARKEHKQRQEFVRHLAEKLPDPETLLFLGWVLLTDSWRHVRAEAVHVLARHPTEQGQAFLALALADRSQLVVRAARAALKTQGGLTAFLVLVALWEERGAELEVVQEALVGLARRVPQPGMRTVLPRLEQESRRFFILPRKRRQLRELIETLDQATAHLKDLPLTAMASAEAENLPLPAELPKPSPVEPPESWVRRVQRWFRS</sequence>
<dbReference type="RefSeq" id="WP_184195639.1">
    <property type="nucleotide sequence ID" value="NZ_JACHGW010000002.1"/>
</dbReference>
<dbReference type="AlphaFoldDB" id="A0A7W9W6F0"/>
<evidence type="ECO:0000313" key="1">
    <source>
        <dbReference type="EMBL" id="MBB6050523.1"/>
    </source>
</evidence>
<evidence type="ECO:0000313" key="2">
    <source>
        <dbReference type="Proteomes" id="UP000520814"/>
    </source>
</evidence>
<proteinExistence type="predicted"/>